<dbReference type="InterPro" id="IPR001155">
    <property type="entry name" value="OxRdtase_FMN_N"/>
</dbReference>
<dbReference type="AlphaFoldDB" id="A0A0V0QC99"/>
<dbReference type="PANTHER" id="PTHR22893">
    <property type="entry name" value="NADH OXIDOREDUCTASE-RELATED"/>
    <property type="match status" value="1"/>
</dbReference>
<name>A0A0V0QC99_PSEPJ</name>
<protein>
    <recommendedName>
        <fullName evidence="4">NADH:flavin oxidoreductase/NADH oxidase N-terminal domain-containing protein</fullName>
    </recommendedName>
</protein>
<dbReference type="EMBL" id="LDAU01000203">
    <property type="protein sequence ID" value="KRW99859.1"/>
    <property type="molecule type" value="Genomic_DNA"/>
</dbReference>
<dbReference type="Gene3D" id="3.20.20.70">
    <property type="entry name" value="Aldolase class I"/>
    <property type="match status" value="1"/>
</dbReference>
<proteinExistence type="inferred from homology"/>
<evidence type="ECO:0000256" key="3">
    <source>
        <dbReference type="ARBA" id="ARBA00023002"/>
    </source>
</evidence>
<dbReference type="SUPFAM" id="SSF51395">
    <property type="entry name" value="FMN-linked oxidoreductases"/>
    <property type="match status" value="1"/>
</dbReference>
<gene>
    <name evidence="5" type="ORF">PPERSA_10978</name>
</gene>
<comment type="cofactor">
    <cofactor evidence="1">
        <name>FMN</name>
        <dbReference type="ChEBI" id="CHEBI:58210"/>
    </cofactor>
</comment>
<dbReference type="Proteomes" id="UP000054937">
    <property type="component" value="Unassembled WGS sequence"/>
</dbReference>
<feature type="domain" description="NADH:flavin oxidoreductase/NADH oxidase N-terminal" evidence="4">
    <location>
        <begin position="16"/>
        <end position="354"/>
    </location>
</feature>
<comment type="similarity">
    <text evidence="2">Belongs to the NADH:flavin oxidoreductase/NADH oxidase family.</text>
</comment>
<dbReference type="Pfam" id="PF00724">
    <property type="entry name" value="Oxidored_FMN"/>
    <property type="match status" value="1"/>
</dbReference>
<dbReference type="OMA" id="EKAGPIM"/>
<keyword evidence="6" id="KW-1185">Reference proteome</keyword>
<comment type="caution">
    <text evidence="5">The sequence shown here is derived from an EMBL/GenBank/DDBJ whole genome shotgun (WGS) entry which is preliminary data.</text>
</comment>
<reference evidence="5 6" key="1">
    <citation type="journal article" date="2015" name="Sci. Rep.">
        <title>Genome of the facultative scuticociliatosis pathogen Pseudocohnilembus persalinus provides insight into its virulence through horizontal gene transfer.</title>
        <authorList>
            <person name="Xiong J."/>
            <person name="Wang G."/>
            <person name="Cheng J."/>
            <person name="Tian M."/>
            <person name="Pan X."/>
            <person name="Warren A."/>
            <person name="Jiang C."/>
            <person name="Yuan D."/>
            <person name="Miao W."/>
        </authorList>
    </citation>
    <scope>NUCLEOTIDE SEQUENCE [LARGE SCALE GENOMIC DNA]</scope>
    <source>
        <strain evidence="5">36N120E</strain>
    </source>
</reference>
<dbReference type="GO" id="GO:0005829">
    <property type="term" value="C:cytosol"/>
    <property type="evidence" value="ECO:0007669"/>
    <property type="project" value="UniProtKB-ARBA"/>
</dbReference>
<dbReference type="InterPro" id="IPR045247">
    <property type="entry name" value="Oye-like"/>
</dbReference>
<evidence type="ECO:0000256" key="1">
    <source>
        <dbReference type="ARBA" id="ARBA00001917"/>
    </source>
</evidence>
<dbReference type="GO" id="GO:0016628">
    <property type="term" value="F:oxidoreductase activity, acting on the CH-CH group of donors, NAD or NADP as acceptor"/>
    <property type="evidence" value="ECO:0007669"/>
    <property type="project" value="UniProtKB-ARBA"/>
</dbReference>
<keyword evidence="3" id="KW-0560">Oxidoreductase</keyword>
<accession>A0A0V0QC99</accession>
<sequence>MGCNQSSTIDLQQATLFDEFKLGETTLKNRFVMGPMTRCRADPKTNVPTDLMVKHYEQRANFGLIITECAPISPLSNAFPGAGGIYTEEQTQGWKKVVDAVHAKGGKIVLQIWHCGRATASEFIGGAVPLAPSPIAIGQDHQMTKKPHPVPKEMTQQDINEVIEQFRKGAENAKKAGFDGVQIDQFLRDGTNKRTDKYGGSIENRCRFLFEVLDALISVFGASKVSLRIGLTGRYNDMYDSDPYTLMKYLLPKLSEYKLQFLELKRHGGLDSKEPVKGTDKDEQGRILPKNQIPGDYFATLRPLYDGIIIANDGFNPQSALETIRAGHANLVSFSSLAIINPDLPQRVQNNWALNEKQDYSTFFQGGEKGYTDIPAYKA</sequence>
<dbReference type="FunFam" id="3.20.20.70:FF:000059">
    <property type="entry name" value="N-ethylmaleimide reductase, FMN-linked"/>
    <property type="match status" value="1"/>
</dbReference>
<evidence type="ECO:0000313" key="5">
    <source>
        <dbReference type="EMBL" id="KRW99859.1"/>
    </source>
</evidence>
<dbReference type="OrthoDB" id="72788at2759"/>
<dbReference type="GO" id="GO:0010181">
    <property type="term" value="F:FMN binding"/>
    <property type="evidence" value="ECO:0007669"/>
    <property type="project" value="InterPro"/>
</dbReference>
<evidence type="ECO:0000256" key="2">
    <source>
        <dbReference type="ARBA" id="ARBA00005979"/>
    </source>
</evidence>
<dbReference type="PANTHER" id="PTHR22893:SF91">
    <property type="entry name" value="NADPH DEHYDROGENASE 2-RELATED"/>
    <property type="match status" value="1"/>
</dbReference>
<organism evidence="5 6">
    <name type="scientific">Pseudocohnilembus persalinus</name>
    <name type="common">Ciliate</name>
    <dbReference type="NCBI Taxonomy" id="266149"/>
    <lineage>
        <taxon>Eukaryota</taxon>
        <taxon>Sar</taxon>
        <taxon>Alveolata</taxon>
        <taxon>Ciliophora</taxon>
        <taxon>Intramacronucleata</taxon>
        <taxon>Oligohymenophorea</taxon>
        <taxon>Scuticociliatia</taxon>
        <taxon>Philasterida</taxon>
        <taxon>Pseudocohnilembidae</taxon>
        <taxon>Pseudocohnilembus</taxon>
    </lineage>
</organism>
<evidence type="ECO:0000313" key="6">
    <source>
        <dbReference type="Proteomes" id="UP000054937"/>
    </source>
</evidence>
<dbReference type="InterPro" id="IPR013785">
    <property type="entry name" value="Aldolase_TIM"/>
</dbReference>
<dbReference type="InParanoid" id="A0A0V0QC99"/>
<evidence type="ECO:0000259" key="4">
    <source>
        <dbReference type="Pfam" id="PF00724"/>
    </source>
</evidence>
<dbReference type="CDD" id="cd02933">
    <property type="entry name" value="OYE_like_FMN"/>
    <property type="match status" value="1"/>
</dbReference>